<dbReference type="RefSeq" id="WP_090939686.1">
    <property type="nucleotide sequence ID" value="NZ_FNDJ01000015.1"/>
</dbReference>
<dbReference type="Gene3D" id="1.10.357.10">
    <property type="entry name" value="Tetracycline Repressor, domain 2"/>
    <property type="match status" value="1"/>
</dbReference>
<feature type="domain" description="HTH tetR-type" evidence="5">
    <location>
        <begin position="12"/>
        <end position="72"/>
    </location>
</feature>
<reference evidence="6 7" key="1">
    <citation type="submission" date="2016-10" db="EMBL/GenBank/DDBJ databases">
        <authorList>
            <person name="de Groot N.N."/>
        </authorList>
    </citation>
    <scope>NUCLEOTIDE SEQUENCE [LARGE SCALE GENOMIC DNA]</scope>
    <source>
        <strain evidence="6 7">CGMCC 4.6533</strain>
    </source>
</reference>
<keyword evidence="7" id="KW-1185">Reference proteome</keyword>
<evidence type="ECO:0000259" key="5">
    <source>
        <dbReference type="PROSITE" id="PS50977"/>
    </source>
</evidence>
<accession>A0A1G9BGM2</accession>
<keyword evidence="2 4" id="KW-0238">DNA-binding</keyword>
<evidence type="ECO:0000256" key="3">
    <source>
        <dbReference type="ARBA" id="ARBA00023163"/>
    </source>
</evidence>
<dbReference type="InterPro" id="IPR025996">
    <property type="entry name" value="MT1864/Rv1816-like_C"/>
</dbReference>
<dbReference type="InterPro" id="IPR036271">
    <property type="entry name" value="Tet_transcr_reg_TetR-rel_C_sf"/>
</dbReference>
<sequence>MPPTKRQTYHHGDLRAALIDSALELIAEQGVQAFSMAEASRRIGVAVSAPYRHFADRDELLSAVAVRAGELLVAAVTAERGGRAPEDRLVAVVRGYVRFAARHRALFEALSGSWSPDLERASQPVKEAFRSGAMDLSGGDPVAAESFGLAVAATAHGHAGLLHLGMFGAGEQAVDLAVRRAADATLALIAGRSRLGVTTG</sequence>
<dbReference type="EMBL" id="FNDJ01000015">
    <property type="protein sequence ID" value="SDK38350.1"/>
    <property type="molecule type" value="Genomic_DNA"/>
</dbReference>
<dbReference type="GO" id="GO:0003700">
    <property type="term" value="F:DNA-binding transcription factor activity"/>
    <property type="evidence" value="ECO:0007669"/>
    <property type="project" value="TreeGrafter"/>
</dbReference>
<dbReference type="PROSITE" id="PS50977">
    <property type="entry name" value="HTH_TETR_2"/>
    <property type="match status" value="1"/>
</dbReference>
<evidence type="ECO:0000256" key="1">
    <source>
        <dbReference type="ARBA" id="ARBA00023015"/>
    </source>
</evidence>
<dbReference type="PANTHER" id="PTHR30055:SF220">
    <property type="entry name" value="TETR-FAMILY REGULATORY PROTEIN"/>
    <property type="match status" value="1"/>
</dbReference>
<name>A0A1G9BGM2_9ACTN</name>
<keyword evidence="1" id="KW-0805">Transcription regulation</keyword>
<dbReference type="InterPro" id="IPR001647">
    <property type="entry name" value="HTH_TetR"/>
</dbReference>
<dbReference type="GO" id="GO:0000976">
    <property type="term" value="F:transcription cis-regulatory region binding"/>
    <property type="evidence" value="ECO:0007669"/>
    <property type="project" value="TreeGrafter"/>
</dbReference>
<dbReference type="SUPFAM" id="SSF46689">
    <property type="entry name" value="Homeodomain-like"/>
    <property type="match status" value="1"/>
</dbReference>
<dbReference type="InterPro" id="IPR050109">
    <property type="entry name" value="HTH-type_TetR-like_transc_reg"/>
</dbReference>
<organism evidence="6 7">
    <name type="scientific">Nonomuraea jiangxiensis</name>
    <dbReference type="NCBI Taxonomy" id="633440"/>
    <lineage>
        <taxon>Bacteria</taxon>
        <taxon>Bacillati</taxon>
        <taxon>Actinomycetota</taxon>
        <taxon>Actinomycetes</taxon>
        <taxon>Streptosporangiales</taxon>
        <taxon>Streptosporangiaceae</taxon>
        <taxon>Nonomuraea</taxon>
    </lineage>
</organism>
<dbReference type="SUPFAM" id="SSF48498">
    <property type="entry name" value="Tetracyclin repressor-like, C-terminal domain"/>
    <property type="match status" value="1"/>
</dbReference>
<dbReference type="Pfam" id="PF13305">
    <property type="entry name" value="TetR_C_33"/>
    <property type="match status" value="1"/>
</dbReference>
<dbReference type="PRINTS" id="PR00455">
    <property type="entry name" value="HTHTETR"/>
</dbReference>
<evidence type="ECO:0000256" key="4">
    <source>
        <dbReference type="PROSITE-ProRule" id="PRU00335"/>
    </source>
</evidence>
<proteinExistence type="predicted"/>
<evidence type="ECO:0000313" key="6">
    <source>
        <dbReference type="EMBL" id="SDK38350.1"/>
    </source>
</evidence>
<dbReference type="STRING" id="633440.SAMN05421869_115249"/>
<dbReference type="AlphaFoldDB" id="A0A1G9BGM2"/>
<gene>
    <name evidence="6" type="ORF">SAMN05421869_115249</name>
</gene>
<dbReference type="Pfam" id="PF00440">
    <property type="entry name" value="TetR_N"/>
    <property type="match status" value="1"/>
</dbReference>
<dbReference type="InterPro" id="IPR009057">
    <property type="entry name" value="Homeodomain-like_sf"/>
</dbReference>
<dbReference type="Proteomes" id="UP000199202">
    <property type="component" value="Unassembled WGS sequence"/>
</dbReference>
<feature type="DNA-binding region" description="H-T-H motif" evidence="4">
    <location>
        <begin position="35"/>
        <end position="54"/>
    </location>
</feature>
<keyword evidence="3" id="KW-0804">Transcription</keyword>
<dbReference type="PANTHER" id="PTHR30055">
    <property type="entry name" value="HTH-TYPE TRANSCRIPTIONAL REGULATOR RUTR"/>
    <property type="match status" value="1"/>
</dbReference>
<evidence type="ECO:0000256" key="2">
    <source>
        <dbReference type="ARBA" id="ARBA00023125"/>
    </source>
</evidence>
<protein>
    <submittedName>
        <fullName evidence="6">DNA-binding transcriptional regulator, AcrR family</fullName>
    </submittedName>
</protein>
<dbReference type="OrthoDB" id="3173376at2"/>
<evidence type="ECO:0000313" key="7">
    <source>
        <dbReference type="Proteomes" id="UP000199202"/>
    </source>
</evidence>